<feature type="region of interest" description="Disordered" evidence="1">
    <location>
        <begin position="1"/>
        <end position="21"/>
    </location>
</feature>
<sequence>MEEHSAEKKPQQKTLNHDESLEPVDPYTIMAKLFAHLSKSVVDRFGEAGKEAIREGVRAFGEERGRDIARRAAAAGQPNDIRSYLPNYDMGRSDLFEYVTEYHPQEIEQSFTRCAFGDQWKKDGMEEYGILYCQMIDPAIARGYNADFEVEHDKYLLKDGYCHFRFKMKGSGNGNGADAEKKRDGGGNHGD</sequence>
<reference evidence="2 3" key="1">
    <citation type="submission" date="2021-04" db="EMBL/GenBank/DDBJ databases">
        <title>Draft genome sequence of Paenibacillus cisolokensis, LC2-13A.</title>
        <authorList>
            <person name="Uke A."/>
            <person name="Chhe C."/>
            <person name="Baramee S."/>
            <person name="Kosugi A."/>
        </authorList>
    </citation>
    <scope>NUCLEOTIDE SEQUENCE [LARGE SCALE GENOMIC DNA]</scope>
    <source>
        <strain evidence="2 3">LC2-13A</strain>
    </source>
</reference>
<proteinExistence type="predicted"/>
<evidence type="ECO:0000313" key="2">
    <source>
        <dbReference type="EMBL" id="GIQ62002.1"/>
    </source>
</evidence>
<accession>A0ABQ4N1I3</accession>
<evidence type="ECO:0000313" key="3">
    <source>
        <dbReference type="Proteomes" id="UP000680304"/>
    </source>
</evidence>
<evidence type="ECO:0008006" key="4">
    <source>
        <dbReference type="Google" id="ProtNLM"/>
    </source>
</evidence>
<gene>
    <name evidence="2" type="ORF">PACILC2_05700</name>
</gene>
<dbReference type="RefSeq" id="WP_213527264.1">
    <property type="nucleotide sequence ID" value="NZ_BOVJ01000017.1"/>
</dbReference>
<dbReference type="EMBL" id="BOVJ01000017">
    <property type="protein sequence ID" value="GIQ62002.1"/>
    <property type="molecule type" value="Genomic_DNA"/>
</dbReference>
<evidence type="ECO:0000256" key="1">
    <source>
        <dbReference type="SAM" id="MobiDB-lite"/>
    </source>
</evidence>
<feature type="compositionally biased region" description="Basic and acidic residues" evidence="1">
    <location>
        <begin position="1"/>
        <end position="20"/>
    </location>
</feature>
<name>A0ABQ4N1I3_9BACL</name>
<keyword evidence="3" id="KW-1185">Reference proteome</keyword>
<comment type="caution">
    <text evidence="2">The sequence shown here is derived from an EMBL/GenBank/DDBJ whole genome shotgun (WGS) entry which is preliminary data.</text>
</comment>
<dbReference type="Pfam" id="PF14196">
    <property type="entry name" value="ATC_hydrolase"/>
    <property type="match status" value="1"/>
</dbReference>
<organism evidence="2 3">
    <name type="scientific">Paenibacillus cisolokensis</name>
    <dbReference type="NCBI Taxonomy" id="1658519"/>
    <lineage>
        <taxon>Bacteria</taxon>
        <taxon>Bacillati</taxon>
        <taxon>Bacillota</taxon>
        <taxon>Bacilli</taxon>
        <taxon>Bacillales</taxon>
        <taxon>Paenibacillaceae</taxon>
        <taxon>Paenibacillus</taxon>
    </lineage>
</organism>
<protein>
    <recommendedName>
        <fullName evidence="4">L-2-amino-thiazoline-4-carboxylic acid hydrolase</fullName>
    </recommendedName>
</protein>
<dbReference type="Proteomes" id="UP000680304">
    <property type="component" value="Unassembled WGS sequence"/>
</dbReference>
<dbReference type="InterPro" id="IPR026002">
    <property type="entry name" value="ATC_hydrolase-like"/>
</dbReference>